<dbReference type="Proteomes" id="UP000499080">
    <property type="component" value="Unassembled WGS sequence"/>
</dbReference>
<dbReference type="AlphaFoldDB" id="A0A4Y2W6Q9"/>
<accession>A0A4Y2W6Q9</accession>
<gene>
    <name evidence="2" type="ORF">AVEN_103536_1</name>
</gene>
<organism evidence="2 3">
    <name type="scientific">Araneus ventricosus</name>
    <name type="common">Orbweaver spider</name>
    <name type="synonym">Epeira ventricosa</name>
    <dbReference type="NCBI Taxonomy" id="182803"/>
    <lineage>
        <taxon>Eukaryota</taxon>
        <taxon>Metazoa</taxon>
        <taxon>Ecdysozoa</taxon>
        <taxon>Arthropoda</taxon>
        <taxon>Chelicerata</taxon>
        <taxon>Arachnida</taxon>
        <taxon>Araneae</taxon>
        <taxon>Araneomorphae</taxon>
        <taxon>Entelegynae</taxon>
        <taxon>Araneoidea</taxon>
        <taxon>Araneidae</taxon>
        <taxon>Araneus</taxon>
    </lineage>
</organism>
<name>A0A4Y2W6Q9_ARAVE</name>
<evidence type="ECO:0000313" key="2">
    <source>
        <dbReference type="EMBL" id="GBO33055.1"/>
    </source>
</evidence>
<sequence>AGSCGLVVRSQPRDRRAPGSKPDSTEVTACMRKFPWTRQERRDEEDEEEAMDWWSRYYLSTGEQPQISEKYDNTSRSLPVEWVEPEMEMNVSNHGNLSALLRLSTLNEHSAYDCEFKTD</sequence>
<feature type="non-terminal residue" evidence="2">
    <location>
        <position position="1"/>
    </location>
</feature>
<evidence type="ECO:0000256" key="1">
    <source>
        <dbReference type="SAM" id="MobiDB-lite"/>
    </source>
</evidence>
<proteinExistence type="predicted"/>
<dbReference type="EMBL" id="BGPR01056592">
    <property type="protein sequence ID" value="GBO33055.1"/>
    <property type="molecule type" value="Genomic_DNA"/>
</dbReference>
<protein>
    <submittedName>
        <fullName evidence="2">Uncharacterized protein</fullName>
    </submittedName>
</protein>
<evidence type="ECO:0000313" key="3">
    <source>
        <dbReference type="Proteomes" id="UP000499080"/>
    </source>
</evidence>
<reference evidence="2 3" key="1">
    <citation type="journal article" date="2019" name="Sci. Rep.">
        <title>Orb-weaving spider Araneus ventricosus genome elucidates the spidroin gene catalogue.</title>
        <authorList>
            <person name="Kono N."/>
            <person name="Nakamura H."/>
            <person name="Ohtoshi R."/>
            <person name="Moran D.A.P."/>
            <person name="Shinohara A."/>
            <person name="Yoshida Y."/>
            <person name="Fujiwara M."/>
            <person name="Mori M."/>
            <person name="Tomita M."/>
            <person name="Arakawa K."/>
        </authorList>
    </citation>
    <scope>NUCLEOTIDE SEQUENCE [LARGE SCALE GENOMIC DNA]</scope>
</reference>
<keyword evidence="3" id="KW-1185">Reference proteome</keyword>
<feature type="region of interest" description="Disordered" evidence="1">
    <location>
        <begin position="1"/>
        <end position="27"/>
    </location>
</feature>
<comment type="caution">
    <text evidence="2">The sequence shown here is derived from an EMBL/GenBank/DDBJ whole genome shotgun (WGS) entry which is preliminary data.</text>
</comment>